<dbReference type="GO" id="GO:0006412">
    <property type="term" value="P:translation"/>
    <property type="evidence" value="ECO:0007669"/>
    <property type="project" value="InterPro"/>
</dbReference>
<accession>A0A9X9LYA4</accession>
<name>A0A9X9LYA4_GULGU</name>
<evidence type="ECO:0000256" key="2">
    <source>
        <dbReference type="SAM" id="SignalP"/>
    </source>
</evidence>
<protein>
    <submittedName>
        <fullName evidence="3">Uncharacterized protein</fullName>
    </submittedName>
</protein>
<dbReference type="Proteomes" id="UP000269945">
    <property type="component" value="Unassembled WGS sequence"/>
</dbReference>
<evidence type="ECO:0000256" key="1">
    <source>
        <dbReference type="SAM" id="MobiDB-lite"/>
    </source>
</evidence>
<dbReference type="InterPro" id="IPR021138">
    <property type="entry name" value="Ribosomal_eL20_eukaryotes"/>
</dbReference>
<feature type="compositionally biased region" description="Basic residues" evidence="1">
    <location>
        <begin position="226"/>
        <end position="235"/>
    </location>
</feature>
<dbReference type="Gene3D" id="3.10.20.10">
    <property type="match status" value="1"/>
</dbReference>
<comment type="caution">
    <text evidence="3">The sequence shown here is derived from an EMBL/GenBank/DDBJ whole genome shotgun (WGS) entry which is preliminary data.</text>
</comment>
<proteinExistence type="predicted"/>
<keyword evidence="4" id="KW-1185">Reference proteome</keyword>
<dbReference type="GO" id="GO:0003735">
    <property type="term" value="F:structural constituent of ribosome"/>
    <property type="evidence" value="ECO:0007669"/>
    <property type="project" value="InterPro"/>
</dbReference>
<gene>
    <name evidence="3" type="ORF">BN2614_LOCUS2</name>
</gene>
<dbReference type="PANTHER" id="PTHR10052">
    <property type="entry name" value="60S RIBOSOMAL PROTEIN L18A"/>
    <property type="match status" value="1"/>
</dbReference>
<feature type="signal peptide" evidence="2">
    <location>
        <begin position="1"/>
        <end position="23"/>
    </location>
</feature>
<evidence type="ECO:0000313" key="4">
    <source>
        <dbReference type="Proteomes" id="UP000269945"/>
    </source>
</evidence>
<organism evidence="3 4">
    <name type="scientific">Gulo gulo</name>
    <name type="common">Wolverine</name>
    <name type="synonym">Gluton</name>
    <dbReference type="NCBI Taxonomy" id="48420"/>
    <lineage>
        <taxon>Eukaryota</taxon>
        <taxon>Metazoa</taxon>
        <taxon>Chordata</taxon>
        <taxon>Craniata</taxon>
        <taxon>Vertebrata</taxon>
        <taxon>Euteleostomi</taxon>
        <taxon>Mammalia</taxon>
        <taxon>Eutheria</taxon>
        <taxon>Laurasiatheria</taxon>
        <taxon>Carnivora</taxon>
        <taxon>Caniformia</taxon>
        <taxon>Musteloidea</taxon>
        <taxon>Mustelidae</taxon>
        <taxon>Guloninae</taxon>
        <taxon>Gulo</taxon>
    </lineage>
</organism>
<feature type="non-terminal residue" evidence="3">
    <location>
        <position position="1"/>
    </location>
</feature>
<feature type="chain" id="PRO_5040818350" evidence="2">
    <location>
        <begin position="24"/>
        <end position="235"/>
    </location>
</feature>
<keyword evidence="2" id="KW-0732">Signal</keyword>
<sequence length="235" mass="25613">WFSIPSILLHLFAIILYKEPILTLPFLGGSKSREGALRASGTPQKKKVVGHCLPTPRGHTLPLHQLPIFAPNHVVTKFCFWYSMSLLKKTKSSGELLKVGVGEILVVGEESECPAALGLLQWHLRHAPGVRGPDHSRHCPQVLWRPALWAQCLGPLDPDHEAGGDCSQQALPTGSHAAPRREGQVPAASQDLAPSTSPTSPRRSPTLSFRGRASLPQVCPNTLRGKNQKPKNQKK</sequence>
<feature type="region of interest" description="Disordered" evidence="1">
    <location>
        <begin position="163"/>
        <end position="235"/>
    </location>
</feature>
<evidence type="ECO:0000313" key="3">
    <source>
        <dbReference type="EMBL" id="VCW99423.1"/>
    </source>
</evidence>
<reference evidence="3 4" key="1">
    <citation type="submission" date="2018-10" db="EMBL/GenBank/DDBJ databases">
        <authorList>
            <person name="Ekblom R."/>
            <person name="Jareborg N."/>
        </authorList>
    </citation>
    <scope>NUCLEOTIDE SEQUENCE [LARGE SCALE GENOMIC DNA]</scope>
    <source>
        <tissue evidence="3">Muscle</tissue>
    </source>
</reference>
<dbReference type="AlphaFoldDB" id="A0A9X9LYA4"/>
<dbReference type="GO" id="GO:0005840">
    <property type="term" value="C:ribosome"/>
    <property type="evidence" value="ECO:0007669"/>
    <property type="project" value="InterPro"/>
</dbReference>
<feature type="compositionally biased region" description="Low complexity" evidence="1">
    <location>
        <begin position="194"/>
        <end position="206"/>
    </location>
</feature>
<dbReference type="EMBL" id="CYRY02028655">
    <property type="protein sequence ID" value="VCW99423.1"/>
    <property type="molecule type" value="Genomic_DNA"/>
</dbReference>